<gene>
    <name evidence="2" type="ORF">P1J78_25130</name>
</gene>
<proteinExistence type="predicted"/>
<name>A0AAE3NXD7_9RHOB</name>
<protein>
    <submittedName>
        <fullName evidence="2">Uncharacterized protein</fullName>
    </submittedName>
</protein>
<dbReference type="RefSeq" id="WP_275570097.1">
    <property type="nucleotide sequence ID" value="NZ_JARGYC010000224.1"/>
</dbReference>
<evidence type="ECO:0000313" key="2">
    <source>
        <dbReference type="EMBL" id="MDF0603994.1"/>
    </source>
</evidence>
<feature type="signal peptide" evidence="1">
    <location>
        <begin position="1"/>
        <end position="19"/>
    </location>
</feature>
<sequence length="89" mass="9312">MVILRIVLLILLAAGQAAGGAWPRGEGNTFAALSYTLSDEPPAIGTSGFDPNGYLSLFVEHGRTDRLTFGLEAGRADTGDYKAFPGLPS</sequence>
<dbReference type="EMBL" id="JARGYC010000224">
    <property type="protein sequence ID" value="MDF0603994.1"/>
    <property type="molecule type" value="Genomic_DNA"/>
</dbReference>
<feature type="chain" id="PRO_5042115231" evidence="1">
    <location>
        <begin position="20"/>
        <end position="89"/>
    </location>
</feature>
<keyword evidence="3" id="KW-1185">Reference proteome</keyword>
<evidence type="ECO:0000313" key="3">
    <source>
        <dbReference type="Proteomes" id="UP001220964"/>
    </source>
</evidence>
<dbReference type="AlphaFoldDB" id="A0AAE3NXD7"/>
<accession>A0AAE3NXD7</accession>
<keyword evidence="1" id="KW-0732">Signal</keyword>
<organism evidence="2 3">
    <name type="scientific">Psychromarinibacter sediminicola</name>
    <dbReference type="NCBI Taxonomy" id="3033385"/>
    <lineage>
        <taxon>Bacteria</taxon>
        <taxon>Pseudomonadati</taxon>
        <taxon>Pseudomonadota</taxon>
        <taxon>Alphaproteobacteria</taxon>
        <taxon>Rhodobacterales</taxon>
        <taxon>Paracoccaceae</taxon>
        <taxon>Psychromarinibacter</taxon>
    </lineage>
</organism>
<comment type="caution">
    <text evidence="2">The sequence shown here is derived from an EMBL/GenBank/DDBJ whole genome shotgun (WGS) entry which is preliminary data.</text>
</comment>
<reference evidence="2" key="1">
    <citation type="submission" date="2023-03" db="EMBL/GenBank/DDBJ databases">
        <title>Multiphase analysis and comparison of six strains from genera Psychromarinibacter, Lutimaribacter, and Maritimibacter, including a novel species: Psychromarinibacter sediminicola sp. nov.</title>
        <authorList>
            <person name="Wang Y.-H."/>
            <person name="Ye M.-Q."/>
            <person name="Du Z.-J."/>
        </authorList>
    </citation>
    <scope>NUCLEOTIDE SEQUENCE</scope>
    <source>
        <strain evidence="2">C21-152</strain>
    </source>
</reference>
<dbReference type="Proteomes" id="UP001220964">
    <property type="component" value="Unassembled WGS sequence"/>
</dbReference>
<evidence type="ECO:0000256" key="1">
    <source>
        <dbReference type="SAM" id="SignalP"/>
    </source>
</evidence>